<evidence type="ECO:0000313" key="1">
    <source>
        <dbReference type="EMBL" id="SIQ55606.1"/>
    </source>
</evidence>
<reference evidence="2" key="1">
    <citation type="submission" date="2017-01" db="EMBL/GenBank/DDBJ databases">
        <authorList>
            <person name="Varghese N."/>
            <person name="Submissions S."/>
        </authorList>
    </citation>
    <scope>NUCLEOTIDE SEQUENCE [LARGE SCALE GENOMIC DNA]</scope>
    <source>
        <strain evidence="2">DM9</strain>
    </source>
</reference>
<dbReference type="EMBL" id="FTNM01000001">
    <property type="protein sequence ID" value="SIQ55606.1"/>
    <property type="molecule type" value="Genomic_DNA"/>
</dbReference>
<sequence length="409" mass="47231">MLNILVEYGRLVTTYIDRLLCHIIPFFMRYFRLLFCVFTVLYSPLAYSQLNNDALKLTIPVKPENANQIRIGLHAFGFSKNNEYFNRIADGYTLFGYHLLPRVSYYPSASVRIDAGAFLWKDFGSSGYQDIQPTFTVKWQRENWAFVFGTLEGNVSHDYVEPLYDFERVINDRLENGLQFLLNTHRVKLDAWIDWSKMIYRADPVREEVAGGVSSAFHLLNIPGRAEGDTIRLAIPVQFTAQHKGGQIDSSPLPLLTVVNAAVGVELERRLPHRVLHRVYTKNYLLGFNDYSNTFQLPFTKGGAIYLNAGIDTKYQDVMLSYWRGDGYITELGGKLFQSASTTYKDPDYIQEDRHLLILRLMKDIEIMEDLYLTLRLEPVVDLDNPKLEFSNALYLTFDTDFFVAKPRK</sequence>
<name>A0A1N6TRB9_9BACT</name>
<gene>
    <name evidence="1" type="ORF">SAMN05421545_0454</name>
</gene>
<dbReference type="AlphaFoldDB" id="A0A1N6TRB9"/>
<proteinExistence type="predicted"/>
<dbReference type="STRING" id="1077936.SAMN05421545_0454"/>
<keyword evidence="2" id="KW-1185">Reference proteome</keyword>
<protein>
    <submittedName>
        <fullName evidence="1">Uncharacterized protein</fullName>
    </submittedName>
</protein>
<organism evidence="1 2">
    <name type="scientific">Pontibacter lucknowensis</name>
    <dbReference type="NCBI Taxonomy" id="1077936"/>
    <lineage>
        <taxon>Bacteria</taxon>
        <taxon>Pseudomonadati</taxon>
        <taxon>Bacteroidota</taxon>
        <taxon>Cytophagia</taxon>
        <taxon>Cytophagales</taxon>
        <taxon>Hymenobacteraceae</taxon>
        <taxon>Pontibacter</taxon>
    </lineage>
</organism>
<evidence type="ECO:0000313" key="2">
    <source>
        <dbReference type="Proteomes" id="UP000185924"/>
    </source>
</evidence>
<accession>A0A1N6TRB9</accession>
<dbReference type="Proteomes" id="UP000185924">
    <property type="component" value="Unassembled WGS sequence"/>
</dbReference>